<gene>
    <name evidence="2" type="ORF">ACFPB0_09315</name>
</gene>
<evidence type="ECO:0000313" key="2">
    <source>
        <dbReference type="EMBL" id="MFC4725485.1"/>
    </source>
</evidence>
<feature type="chain" id="PRO_5045298548" evidence="1">
    <location>
        <begin position="21"/>
        <end position="106"/>
    </location>
</feature>
<proteinExistence type="predicted"/>
<evidence type="ECO:0000313" key="3">
    <source>
        <dbReference type="Proteomes" id="UP001596024"/>
    </source>
</evidence>
<keyword evidence="3" id="KW-1185">Reference proteome</keyword>
<protein>
    <submittedName>
        <fullName evidence="2">Uncharacterized protein</fullName>
    </submittedName>
</protein>
<keyword evidence="1" id="KW-0732">Signal</keyword>
<name>A0ABV9NCB6_9PROT</name>
<dbReference type="RefSeq" id="WP_371393443.1">
    <property type="nucleotide sequence ID" value="NZ_CP163421.1"/>
</dbReference>
<organism evidence="2 3">
    <name type="scientific">Glycocaulis abyssi</name>
    <dbReference type="NCBI Taxonomy" id="1433403"/>
    <lineage>
        <taxon>Bacteria</taxon>
        <taxon>Pseudomonadati</taxon>
        <taxon>Pseudomonadota</taxon>
        <taxon>Alphaproteobacteria</taxon>
        <taxon>Maricaulales</taxon>
        <taxon>Maricaulaceae</taxon>
        <taxon>Glycocaulis</taxon>
    </lineage>
</organism>
<feature type="signal peptide" evidence="1">
    <location>
        <begin position="1"/>
        <end position="20"/>
    </location>
</feature>
<comment type="caution">
    <text evidence="2">The sequence shown here is derived from an EMBL/GenBank/DDBJ whole genome shotgun (WGS) entry which is preliminary data.</text>
</comment>
<sequence length="106" mass="10999">MKTFAAGVVATLGLAGLSFADGPGGHVYDISIPSADVSYSTTFHADGSMTNTLGQEGSWTFEDGTLCIATDAEPVCNPFEPGEVGESVTTDEWSADGSEMIITRTE</sequence>
<dbReference type="Proteomes" id="UP001596024">
    <property type="component" value="Unassembled WGS sequence"/>
</dbReference>
<dbReference type="EMBL" id="JBHSGQ010000004">
    <property type="protein sequence ID" value="MFC4725485.1"/>
    <property type="molecule type" value="Genomic_DNA"/>
</dbReference>
<evidence type="ECO:0000256" key="1">
    <source>
        <dbReference type="SAM" id="SignalP"/>
    </source>
</evidence>
<reference evidence="3" key="1">
    <citation type="journal article" date="2019" name="Int. J. Syst. Evol. Microbiol.">
        <title>The Global Catalogue of Microorganisms (GCM) 10K type strain sequencing project: providing services to taxonomists for standard genome sequencing and annotation.</title>
        <authorList>
            <consortium name="The Broad Institute Genomics Platform"/>
            <consortium name="The Broad Institute Genome Sequencing Center for Infectious Disease"/>
            <person name="Wu L."/>
            <person name="Ma J."/>
        </authorList>
    </citation>
    <scope>NUCLEOTIDE SEQUENCE [LARGE SCALE GENOMIC DNA]</scope>
    <source>
        <strain evidence="3">CCUG 62981</strain>
    </source>
</reference>
<accession>A0ABV9NCB6</accession>